<reference evidence="1" key="1">
    <citation type="submission" date="2021-01" db="EMBL/GenBank/DDBJ databases">
        <title>Modified the classification status of verrucomicrobia.</title>
        <authorList>
            <person name="Feng X."/>
        </authorList>
    </citation>
    <scope>NUCLEOTIDE SEQUENCE</scope>
    <source>
        <strain evidence="1">_KCTC 22039</strain>
    </source>
</reference>
<dbReference type="EMBL" id="JAENIM010000008">
    <property type="protein sequence ID" value="MBK1789592.1"/>
    <property type="molecule type" value="Genomic_DNA"/>
</dbReference>
<dbReference type="AlphaFoldDB" id="A0A8J7MBY8"/>
<name>A0A8J7MBY8_9BACT</name>
<keyword evidence="2" id="KW-1185">Reference proteome</keyword>
<proteinExistence type="predicted"/>
<dbReference type="Proteomes" id="UP000624703">
    <property type="component" value="Unassembled WGS sequence"/>
</dbReference>
<sequence>MEFIESELLGDVTLWLSKSGELYREDELKALSKTITADQAVELYTYLRDNGERWESEWRESFISLFPQSESKLPEIAEADRWQTEVFEVIAAGELQGVKDFIQETGILENIKFDPADTYQEGQSMGFTDKVDYIPFDFFPVQVENEDGDYPVSYAREKGLTEIADYLQSVIDELSQRYRNAYEAGRKSKG</sequence>
<evidence type="ECO:0000313" key="2">
    <source>
        <dbReference type="Proteomes" id="UP000624703"/>
    </source>
</evidence>
<protein>
    <submittedName>
        <fullName evidence="1">Uncharacterized protein</fullName>
    </submittedName>
</protein>
<gene>
    <name evidence="1" type="ORF">JIN82_00335</name>
</gene>
<evidence type="ECO:0000313" key="1">
    <source>
        <dbReference type="EMBL" id="MBK1789592.1"/>
    </source>
</evidence>
<comment type="caution">
    <text evidence="1">The sequence shown here is derived from an EMBL/GenBank/DDBJ whole genome shotgun (WGS) entry which is preliminary data.</text>
</comment>
<organism evidence="1 2">
    <name type="scientific">Persicirhabdus sediminis</name>
    <dbReference type="NCBI Taxonomy" id="454144"/>
    <lineage>
        <taxon>Bacteria</taxon>
        <taxon>Pseudomonadati</taxon>
        <taxon>Verrucomicrobiota</taxon>
        <taxon>Verrucomicrobiia</taxon>
        <taxon>Verrucomicrobiales</taxon>
        <taxon>Verrucomicrobiaceae</taxon>
        <taxon>Persicirhabdus</taxon>
    </lineage>
</organism>
<accession>A0A8J7MBY8</accession>